<keyword evidence="2" id="KW-1185">Reference proteome</keyword>
<protein>
    <submittedName>
        <fullName evidence="1">Uncharacterized protein</fullName>
    </submittedName>
</protein>
<sequence>MNEYLTTFQSITQSVEPLLTDEYNSPEIKLSATSLKQSVEPCFQELKQSATKLKGLVQQCFYDLHHAQDVWHSKQKISELPTHDVWEQIGDLSGRAIRISRLGSQCKLEAVQQVKNSWYVRVQRITNQCFYDNKTLKSGLSIFEKDNLIKELNSATELQIEYLKKTVRQSTELIIQELEVQIPFIQKCISQLDGKQKAEITSKLNSIAEPIINLVERVFNERLYTLSVNVKGLIDSIRNAAENLAKQGVLGISREQFTKCYEEVATKLETIVVTVFDELVRLATQAIEQALAFYNEFLERQVRYRQETPEQRSAEKAWIEQQREELTRVQNGIEAILN</sequence>
<reference evidence="1" key="1">
    <citation type="submission" date="2020-09" db="EMBL/GenBank/DDBJ databases">
        <title>Iningainema tapete sp. nov. (Scytonemataceae, Cyanobacteria) from greenhouses in central Florida (USA) produces two types of nodularin with biosynthetic potential for microcystin-LR and anabaenopeptins.</title>
        <authorList>
            <person name="Berthold D.E."/>
            <person name="Lefler F.W."/>
            <person name="Huang I.-S."/>
            <person name="Abdulla H."/>
            <person name="Zimba P.V."/>
            <person name="Laughinghouse H.D. IV."/>
        </authorList>
    </citation>
    <scope>NUCLEOTIDE SEQUENCE</scope>
    <source>
        <strain evidence="1">BLCCT55</strain>
    </source>
</reference>
<dbReference type="Proteomes" id="UP000629098">
    <property type="component" value="Unassembled WGS sequence"/>
</dbReference>
<proteinExistence type="predicted"/>
<evidence type="ECO:0000313" key="1">
    <source>
        <dbReference type="EMBL" id="MBD2776875.1"/>
    </source>
</evidence>
<accession>A0A8J6XR78</accession>
<dbReference type="RefSeq" id="WP_190835948.1">
    <property type="nucleotide sequence ID" value="NZ_CAWPPI010000099.1"/>
</dbReference>
<dbReference type="EMBL" id="JACXAE010000099">
    <property type="protein sequence ID" value="MBD2776875.1"/>
    <property type="molecule type" value="Genomic_DNA"/>
</dbReference>
<gene>
    <name evidence="1" type="ORF">ICL16_33705</name>
</gene>
<evidence type="ECO:0000313" key="2">
    <source>
        <dbReference type="Proteomes" id="UP000629098"/>
    </source>
</evidence>
<organism evidence="1 2">
    <name type="scientific">Iningainema tapete BLCC-T55</name>
    <dbReference type="NCBI Taxonomy" id="2748662"/>
    <lineage>
        <taxon>Bacteria</taxon>
        <taxon>Bacillati</taxon>
        <taxon>Cyanobacteriota</taxon>
        <taxon>Cyanophyceae</taxon>
        <taxon>Nostocales</taxon>
        <taxon>Scytonemataceae</taxon>
        <taxon>Iningainema tapete</taxon>
    </lineage>
</organism>
<dbReference type="AlphaFoldDB" id="A0A8J6XR78"/>
<name>A0A8J6XR78_9CYAN</name>
<comment type="caution">
    <text evidence="1">The sequence shown here is derived from an EMBL/GenBank/DDBJ whole genome shotgun (WGS) entry which is preliminary data.</text>
</comment>